<reference evidence="1" key="1">
    <citation type="submission" date="2024-06" db="EMBL/GenBank/DDBJ databases">
        <title>Genome Sequence of an extremely halophilic archaeon isolated from Permian era halite, Salado Formation, Carlsbad, New Mexico: Halobacterium sp. strain NMX12-1.</title>
        <authorList>
            <person name="Sotoa L."/>
            <person name="DasSarma P."/>
            <person name="Anton B.P."/>
            <person name="Vincze T."/>
            <person name="Verma I."/>
            <person name="Eralp B."/>
            <person name="Powers D.W."/>
            <person name="Dozier B.L."/>
            <person name="Roberts R.J."/>
            <person name="DasSarma S."/>
        </authorList>
    </citation>
    <scope>NUCLEOTIDE SEQUENCE</scope>
    <source>
        <strain evidence="1">NMX12-1</strain>
    </source>
</reference>
<dbReference type="AlphaFoldDB" id="A0AAU8C968"/>
<organism evidence="1">
    <name type="scientific">Halobacterium sp. NMX12-1</name>
    <dbReference type="NCBI Taxonomy" id="3166650"/>
    <lineage>
        <taxon>Archaea</taxon>
        <taxon>Methanobacteriati</taxon>
        <taxon>Methanobacteriota</taxon>
        <taxon>Stenosarchaea group</taxon>
        <taxon>Halobacteria</taxon>
        <taxon>Halobacteriales</taxon>
        <taxon>Halobacteriaceae</taxon>
        <taxon>Halobacterium</taxon>
    </lineage>
</organism>
<dbReference type="EMBL" id="CP159204">
    <property type="protein sequence ID" value="XCF15378.1"/>
    <property type="molecule type" value="Genomic_DNA"/>
</dbReference>
<gene>
    <name evidence="1" type="ORF">ABSL23_08960</name>
</gene>
<name>A0AAU8C968_9EURY</name>
<dbReference type="KEGG" id="hanx:ABSL23_08960"/>
<dbReference type="GeneID" id="91109275"/>
<evidence type="ECO:0000313" key="1">
    <source>
        <dbReference type="EMBL" id="XCF15378.1"/>
    </source>
</evidence>
<protein>
    <submittedName>
        <fullName evidence="1">Uncharacterized protein</fullName>
    </submittedName>
</protein>
<dbReference type="RefSeq" id="WP_353633465.1">
    <property type="nucleotide sequence ID" value="NZ_CP159204.1"/>
</dbReference>
<sequence>MGAGNTEPASLTGGNGNYEDAIADRAETVREVSGPLYDAHRDHVRALTEQFHGPEAVAGEELRDGEDAAALREYVRDYCADDVFPVLNDVGGGEDLSWNRFQRALRALVEALYLRAFQRYSAARDHFTRVNRQRREGKEALSDAEAAIDFDGDGGLAGEESPGEAVANAASIVEDAESEVAAAEEAVADAHFYYALAAAYQTEQGIEDAELEGVSLGDDPDWYLQDLRHERDRLATRVEWLRTDFERLADRR</sequence>
<accession>A0AAU8C968</accession>
<proteinExistence type="predicted"/>